<feature type="signal peptide" evidence="1">
    <location>
        <begin position="1"/>
        <end position="28"/>
    </location>
</feature>
<dbReference type="Gene3D" id="2.60.40.10">
    <property type="entry name" value="Immunoglobulins"/>
    <property type="match status" value="1"/>
</dbReference>
<organism evidence="2 3">
    <name type="scientific">Streptomyces alkaliterrae</name>
    <dbReference type="NCBI Taxonomy" id="2213162"/>
    <lineage>
        <taxon>Bacteria</taxon>
        <taxon>Bacillati</taxon>
        <taxon>Actinomycetota</taxon>
        <taxon>Actinomycetes</taxon>
        <taxon>Kitasatosporales</taxon>
        <taxon>Streptomycetaceae</taxon>
        <taxon>Streptomyces</taxon>
    </lineage>
</organism>
<evidence type="ECO:0000313" key="3">
    <source>
        <dbReference type="Proteomes" id="UP000525686"/>
    </source>
</evidence>
<protein>
    <recommendedName>
        <fullName evidence="4">Fibronectin type III domain-containing protein</fullName>
    </recommendedName>
</protein>
<accession>A0A7W3ZNA5</accession>
<reference evidence="3" key="1">
    <citation type="submission" date="2020-05" db="EMBL/GenBank/DDBJ databases">
        <title>Classification of alakaliphilic streptomycetes isolated from an alkaline soil next to Lonar Crater, India and a proposal for the recognition of Streptomyces alkaliterrae sp. nov.</title>
        <authorList>
            <person name="Golinska P."/>
        </authorList>
    </citation>
    <scope>NUCLEOTIDE SEQUENCE [LARGE SCALE GENOMIC DNA]</scope>
    <source>
        <strain evidence="3">OF3</strain>
    </source>
</reference>
<evidence type="ECO:0008006" key="4">
    <source>
        <dbReference type="Google" id="ProtNLM"/>
    </source>
</evidence>
<keyword evidence="1" id="KW-0732">Signal</keyword>
<dbReference type="Proteomes" id="UP000525686">
    <property type="component" value="Unassembled WGS sequence"/>
</dbReference>
<name>A0A7W3ZNA5_9ACTN</name>
<evidence type="ECO:0000256" key="1">
    <source>
        <dbReference type="SAM" id="SignalP"/>
    </source>
</evidence>
<dbReference type="InterPro" id="IPR013783">
    <property type="entry name" value="Ig-like_fold"/>
</dbReference>
<sequence length="389" mass="41394">MASHRVLKLTALTAVPLTLTSFALPASASSAQPPRAETATFSFAKISSGKLADVSGVSAAGAQGRTADRHGFRVLRAPSGETAVVDSSLAHQGITAAAGTSFVDLSWKGYADNARYAVLRDGREVAKLGAGVTSFRDRRVSPGTQYDYQVLPVLPEGGAKGAKLWGVKVSVPASGSLTGLRGQAASRAQSAKVASTTTLSWITFIPQKRINAPSAGCDYGTKFQFGGDDRTAFDWKSSRYRTALHATITWKDKSVKGNKHVRPTHVYRKSDGKEVAKKTATDKNMEAKKLGSGSNNVDVRMVLHATNPFCKGLGGVKGAISGAFTMNLTTSGNYAIRSGKYRLMPNHHIYIYDGGKVTNVLTRKYADAKCLVGSILCREADLTGYYGKF</sequence>
<dbReference type="EMBL" id="JABJWZ010000135">
    <property type="protein sequence ID" value="MBB1254739.1"/>
    <property type="molecule type" value="Genomic_DNA"/>
</dbReference>
<feature type="chain" id="PRO_5031054157" description="Fibronectin type III domain-containing protein" evidence="1">
    <location>
        <begin position="29"/>
        <end position="389"/>
    </location>
</feature>
<dbReference type="AlphaFoldDB" id="A0A7W3ZNA5"/>
<evidence type="ECO:0000313" key="2">
    <source>
        <dbReference type="EMBL" id="MBB1254739.1"/>
    </source>
</evidence>
<dbReference type="GO" id="GO:0005975">
    <property type="term" value="P:carbohydrate metabolic process"/>
    <property type="evidence" value="ECO:0007669"/>
    <property type="project" value="UniProtKB-ARBA"/>
</dbReference>
<comment type="caution">
    <text evidence="2">The sequence shown here is derived from an EMBL/GenBank/DDBJ whole genome shotgun (WGS) entry which is preliminary data.</text>
</comment>
<gene>
    <name evidence="2" type="ORF">H3146_15430</name>
</gene>
<dbReference type="RefSeq" id="WP_181354678.1">
    <property type="nucleotide sequence ID" value="NZ_JABJWZ010000135.1"/>
</dbReference>
<proteinExistence type="predicted"/>